<evidence type="ECO:0000259" key="3">
    <source>
        <dbReference type="PROSITE" id="PS50041"/>
    </source>
</evidence>
<dbReference type="SMART" id="SM00034">
    <property type="entry name" value="CLECT"/>
    <property type="match status" value="1"/>
</dbReference>
<dbReference type="InterPro" id="IPR050991">
    <property type="entry name" value="ECM_Regulatory_Proteins"/>
</dbReference>
<dbReference type="InterPro" id="IPR016187">
    <property type="entry name" value="CTDL_fold"/>
</dbReference>
<dbReference type="GeneTree" id="ENSGT00940000168324"/>
<feature type="domain" description="Fibronectin type-III" evidence="4">
    <location>
        <begin position="396"/>
        <end position="486"/>
    </location>
</feature>
<sequence>MGKFQDKVCVLTCWALMVMYNTAERQYAVGKGSLTWNGARNYCQVCFEDLVTLSHDNIEVIVKMLNSQHWIGLRKSFNSTSNYTSNSTMPWSHWSNGEPLTFQNWYPGWPKFEPSVPDNDCCGCSCNGPATTTPTMSSFTDITDPNVTDLTTFWETSTDNMTVTEDYVNITSSVFTDTTFMTSTPLPTPNGYIEDSCVAMYSFGSWVEKDCSEHLPFICYEDHFSGYFKVSVTNVTSDNATVTWQWVSDRISHYRVAVKGVKDNKEMTENKTDLTHDLVGLTPGTNYVVHVFPFKCGRELKPENFTFYTEPNKVQNLTITNVTERSIQVNWSKPDGNLDFYVIRVGDEQLNTTTEGIEVAGLTPGTSYTLFVLSEVEDRSVWSEESNITVYTKPSKVSSLNVSDNTNHSVFVHWGQPEGNFTGFLVKVLNSADEILFNDTVDRTVRELPVETLPMGTRITIVVTALANVSLEGDNTTITTYTAPGPISNLIATTSNSSLTASWAFDEGNYSHFAVRLWLDGTQEEAECNETKKTTVTFDELKTAANYTVDVHAVSGHLQGPSMKVSKFTLPSPPTNANATFVNKSAITFTWTPPKNIAKATYLVELNSTFYSQSWSDKIIDETSYTFSNLTSGTKYCFEVLVLGGEQESSPASRCTVTETEERQISLSMLCSSAETLLCDNSTTRTRVFKQLKDHFSELLKDDIVWTLEATEV</sequence>
<protein>
    <submittedName>
        <fullName evidence="5">Receptor-type tyrosine-protein phosphatase eta-like</fullName>
    </submittedName>
</protein>
<feature type="chain" id="PRO_5018592275" evidence="2">
    <location>
        <begin position="24"/>
        <end position="713"/>
    </location>
</feature>
<dbReference type="InterPro" id="IPR003961">
    <property type="entry name" value="FN3_dom"/>
</dbReference>
<accession>A0A3Q1F1Y8</accession>
<dbReference type="PROSITE" id="PS50041">
    <property type="entry name" value="C_TYPE_LECTIN_2"/>
    <property type="match status" value="1"/>
</dbReference>
<dbReference type="Pfam" id="PF00041">
    <property type="entry name" value="fn3"/>
    <property type="match status" value="4"/>
</dbReference>
<dbReference type="Ensembl" id="ENSAPOT00000000538.1">
    <property type="protein sequence ID" value="ENSAPOP00000010052.1"/>
    <property type="gene ID" value="ENSAPOG00000012406.1"/>
</dbReference>
<evidence type="ECO:0000259" key="4">
    <source>
        <dbReference type="PROSITE" id="PS50853"/>
    </source>
</evidence>
<evidence type="ECO:0000313" key="6">
    <source>
        <dbReference type="Proteomes" id="UP000257200"/>
    </source>
</evidence>
<organism evidence="5 6">
    <name type="scientific">Acanthochromis polyacanthus</name>
    <name type="common">spiny chromis</name>
    <dbReference type="NCBI Taxonomy" id="80966"/>
    <lineage>
        <taxon>Eukaryota</taxon>
        <taxon>Metazoa</taxon>
        <taxon>Chordata</taxon>
        <taxon>Craniata</taxon>
        <taxon>Vertebrata</taxon>
        <taxon>Euteleostomi</taxon>
        <taxon>Actinopterygii</taxon>
        <taxon>Neopterygii</taxon>
        <taxon>Teleostei</taxon>
        <taxon>Neoteleostei</taxon>
        <taxon>Acanthomorphata</taxon>
        <taxon>Ovalentaria</taxon>
        <taxon>Pomacentridae</taxon>
        <taxon>Acanthochromis</taxon>
    </lineage>
</organism>
<dbReference type="STRING" id="80966.ENSAPOP00000010052"/>
<dbReference type="InterPro" id="IPR013783">
    <property type="entry name" value="Ig-like_fold"/>
</dbReference>
<dbReference type="Proteomes" id="UP000257200">
    <property type="component" value="Unplaced"/>
</dbReference>
<evidence type="ECO:0000256" key="2">
    <source>
        <dbReference type="SAM" id="SignalP"/>
    </source>
</evidence>
<dbReference type="PANTHER" id="PTHR46708:SF11">
    <property type="entry name" value="RECEPTOR-TYPE TYROSINE-PROTEIN PHOSPHATASE ETA-LIKE"/>
    <property type="match status" value="1"/>
</dbReference>
<feature type="domain" description="Fibronectin type-III" evidence="4">
    <location>
        <begin position="226"/>
        <end position="312"/>
    </location>
</feature>
<dbReference type="PANTHER" id="PTHR46708">
    <property type="entry name" value="TENASCIN"/>
    <property type="match status" value="1"/>
</dbReference>
<dbReference type="InterPro" id="IPR001304">
    <property type="entry name" value="C-type_lectin-like"/>
</dbReference>
<dbReference type="AlphaFoldDB" id="A0A3Q1F1Y8"/>
<dbReference type="PROSITE" id="PS50853">
    <property type="entry name" value="FN3"/>
    <property type="match status" value="4"/>
</dbReference>
<feature type="domain" description="Fibronectin type-III" evidence="4">
    <location>
        <begin position="573"/>
        <end position="663"/>
    </location>
</feature>
<dbReference type="SMART" id="SM00060">
    <property type="entry name" value="FN3"/>
    <property type="match status" value="5"/>
</dbReference>
<feature type="domain" description="C-type lectin" evidence="3">
    <location>
        <begin position="22"/>
        <end position="121"/>
    </location>
</feature>
<feature type="signal peptide" evidence="2">
    <location>
        <begin position="1"/>
        <end position="23"/>
    </location>
</feature>
<feature type="domain" description="Fibronectin type-III" evidence="4">
    <location>
        <begin position="313"/>
        <end position="395"/>
    </location>
</feature>
<name>A0A3Q1F1Y8_9TELE</name>
<dbReference type="Gene3D" id="2.60.40.10">
    <property type="entry name" value="Immunoglobulins"/>
    <property type="match status" value="5"/>
</dbReference>
<dbReference type="SUPFAM" id="SSF56436">
    <property type="entry name" value="C-type lectin-like"/>
    <property type="match status" value="2"/>
</dbReference>
<dbReference type="InterPro" id="IPR036116">
    <property type="entry name" value="FN3_sf"/>
</dbReference>
<keyword evidence="1" id="KW-0677">Repeat</keyword>
<dbReference type="InterPro" id="IPR016186">
    <property type="entry name" value="C-type_lectin-like/link_sf"/>
</dbReference>
<dbReference type="SUPFAM" id="SSF49265">
    <property type="entry name" value="Fibronectin type III"/>
    <property type="match status" value="3"/>
</dbReference>
<dbReference type="InParanoid" id="A0A3Q1F1Y8"/>
<proteinExistence type="predicted"/>
<evidence type="ECO:0000313" key="5">
    <source>
        <dbReference type="Ensembl" id="ENSAPOP00000010052.1"/>
    </source>
</evidence>
<dbReference type="Gene3D" id="3.10.100.10">
    <property type="entry name" value="Mannose-Binding Protein A, subunit A"/>
    <property type="match status" value="1"/>
</dbReference>
<keyword evidence="6" id="KW-1185">Reference proteome</keyword>
<keyword evidence="2" id="KW-0732">Signal</keyword>
<reference evidence="5" key="2">
    <citation type="submission" date="2025-09" db="UniProtKB">
        <authorList>
            <consortium name="Ensembl"/>
        </authorList>
    </citation>
    <scope>IDENTIFICATION</scope>
</reference>
<evidence type="ECO:0000256" key="1">
    <source>
        <dbReference type="ARBA" id="ARBA00022737"/>
    </source>
</evidence>
<reference evidence="5" key="1">
    <citation type="submission" date="2025-08" db="UniProtKB">
        <authorList>
            <consortium name="Ensembl"/>
        </authorList>
    </citation>
    <scope>IDENTIFICATION</scope>
</reference>
<dbReference type="CDD" id="cd00063">
    <property type="entry name" value="FN3"/>
    <property type="match status" value="4"/>
</dbReference>